<dbReference type="EMBL" id="JAAZSR010000540">
    <property type="protein sequence ID" value="NKX52450.1"/>
    <property type="molecule type" value="Genomic_DNA"/>
</dbReference>
<evidence type="ECO:0000313" key="3">
    <source>
        <dbReference type="Proteomes" id="UP000523795"/>
    </source>
</evidence>
<evidence type="ECO:0000256" key="1">
    <source>
        <dbReference type="SAM" id="Phobius"/>
    </source>
</evidence>
<evidence type="ECO:0008006" key="4">
    <source>
        <dbReference type="Google" id="ProtNLM"/>
    </source>
</evidence>
<feature type="transmembrane region" description="Helical" evidence="1">
    <location>
        <begin position="212"/>
        <end position="230"/>
    </location>
</feature>
<dbReference type="Proteomes" id="UP000523795">
    <property type="component" value="Unassembled WGS sequence"/>
</dbReference>
<feature type="transmembrane region" description="Helical" evidence="1">
    <location>
        <begin position="106"/>
        <end position="133"/>
    </location>
</feature>
<proteinExistence type="predicted"/>
<reference evidence="2 3" key="1">
    <citation type="submission" date="2020-04" db="EMBL/GenBank/DDBJ databases">
        <authorList>
            <person name="Liu S."/>
        </authorList>
    </citation>
    <scope>NUCLEOTIDE SEQUENCE [LARGE SCALE GENOMIC DNA]</scope>
    <source>
        <strain evidence="2 3">CGMCC 1.15091</strain>
    </source>
</reference>
<accession>A0ABX1JT01</accession>
<gene>
    <name evidence="2" type="ORF">HER39_18100</name>
</gene>
<evidence type="ECO:0000313" key="2">
    <source>
        <dbReference type="EMBL" id="NKX52450.1"/>
    </source>
</evidence>
<organism evidence="2 3">
    <name type="scientific">Arthrobacter deserti</name>
    <dbReference type="NCBI Taxonomy" id="1742687"/>
    <lineage>
        <taxon>Bacteria</taxon>
        <taxon>Bacillati</taxon>
        <taxon>Actinomycetota</taxon>
        <taxon>Actinomycetes</taxon>
        <taxon>Micrococcales</taxon>
        <taxon>Micrococcaceae</taxon>
        <taxon>Arthrobacter</taxon>
    </lineage>
</organism>
<name>A0ABX1JT01_9MICC</name>
<feature type="transmembrane region" description="Helical" evidence="1">
    <location>
        <begin position="172"/>
        <end position="192"/>
    </location>
</feature>
<keyword evidence="1" id="KW-0812">Transmembrane</keyword>
<keyword evidence="1" id="KW-1133">Transmembrane helix</keyword>
<feature type="transmembrane region" description="Helical" evidence="1">
    <location>
        <begin position="21"/>
        <end position="40"/>
    </location>
</feature>
<keyword evidence="1" id="KW-0472">Membrane</keyword>
<protein>
    <recommendedName>
        <fullName evidence="4">YhfC family intramembrane metalloprotease</fullName>
    </recommendedName>
</protein>
<comment type="caution">
    <text evidence="2">The sequence shown here is derived from an EMBL/GenBank/DDBJ whole genome shotgun (WGS) entry which is preliminary data.</text>
</comment>
<keyword evidence="3" id="KW-1185">Reference proteome</keyword>
<sequence length="231" mass="23743">MTEASPAGFAPLAARARTTALLLPAAAAVSGAALWLAFGAPLPVPALLGAAGWILALVLRQPVALAAGRFAGRGRAAALVGWFSGPAEELVRLALVLSALHSFDQALWAGFGWAAAEVLLVAVNTLAIAGLLARDDPKSRQAQQLLQDQGLATPRNPAWALLERLSATGLHVGFTLLLFAWPWLVLLTLPAHSLANMLAVRFARTRLALTEAARAAAGVLALAAGLALAAP</sequence>